<accession>A0A803N8T1</accession>
<dbReference type="OMA" id="EWCEAYL"/>
<keyword evidence="2" id="KW-1185">Reference proteome</keyword>
<organism evidence="1 2">
    <name type="scientific">Chenopodium quinoa</name>
    <name type="common">Quinoa</name>
    <dbReference type="NCBI Taxonomy" id="63459"/>
    <lineage>
        <taxon>Eukaryota</taxon>
        <taxon>Viridiplantae</taxon>
        <taxon>Streptophyta</taxon>
        <taxon>Embryophyta</taxon>
        <taxon>Tracheophyta</taxon>
        <taxon>Spermatophyta</taxon>
        <taxon>Magnoliopsida</taxon>
        <taxon>eudicotyledons</taxon>
        <taxon>Gunneridae</taxon>
        <taxon>Pentapetalae</taxon>
        <taxon>Caryophyllales</taxon>
        <taxon>Chenopodiaceae</taxon>
        <taxon>Chenopodioideae</taxon>
        <taxon>Atripliceae</taxon>
        <taxon>Chenopodium</taxon>
    </lineage>
</organism>
<dbReference type="Gene3D" id="2.40.70.10">
    <property type="entry name" value="Acid Proteases"/>
    <property type="match status" value="1"/>
</dbReference>
<dbReference type="CDD" id="cd00303">
    <property type="entry name" value="retropepsin_like"/>
    <property type="match status" value="1"/>
</dbReference>
<dbReference type="InterPro" id="IPR021109">
    <property type="entry name" value="Peptidase_aspartic_dom_sf"/>
</dbReference>
<proteinExistence type="predicted"/>
<dbReference type="Gramene" id="AUR62042282-RA">
    <property type="protein sequence ID" value="AUR62042282-RA:cds"/>
    <property type="gene ID" value="AUR62042282"/>
</dbReference>
<dbReference type="Proteomes" id="UP000596660">
    <property type="component" value="Unplaced"/>
</dbReference>
<dbReference type="PANTHER" id="PTHR15503">
    <property type="entry name" value="LDOC1 RELATED"/>
    <property type="match status" value="1"/>
</dbReference>
<dbReference type="SUPFAM" id="SSF56672">
    <property type="entry name" value="DNA/RNA polymerases"/>
    <property type="match status" value="1"/>
</dbReference>
<dbReference type="SUPFAM" id="SSF50630">
    <property type="entry name" value="Acid proteases"/>
    <property type="match status" value="1"/>
</dbReference>
<dbReference type="Pfam" id="PF13975">
    <property type="entry name" value="gag-asp_proteas"/>
    <property type="match status" value="1"/>
</dbReference>
<dbReference type="InterPro" id="IPR032567">
    <property type="entry name" value="RTL1-rel"/>
</dbReference>
<evidence type="ECO:0000313" key="2">
    <source>
        <dbReference type="Proteomes" id="UP000596660"/>
    </source>
</evidence>
<evidence type="ECO:0008006" key="3">
    <source>
        <dbReference type="Google" id="ProtNLM"/>
    </source>
</evidence>
<evidence type="ECO:0000313" key="1">
    <source>
        <dbReference type="EnsemblPlants" id="AUR62042282-RA:cds"/>
    </source>
</evidence>
<reference evidence="1" key="1">
    <citation type="journal article" date="2017" name="Nature">
        <title>The genome of Chenopodium quinoa.</title>
        <authorList>
            <person name="Jarvis D.E."/>
            <person name="Ho Y.S."/>
            <person name="Lightfoot D.J."/>
            <person name="Schmoeckel S.M."/>
            <person name="Li B."/>
            <person name="Borm T.J.A."/>
            <person name="Ohyanagi H."/>
            <person name="Mineta K."/>
            <person name="Michell C.T."/>
            <person name="Saber N."/>
            <person name="Kharbatia N.M."/>
            <person name="Rupper R.R."/>
            <person name="Sharp A.R."/>
            <person name="Dally N."/>
            <person name="Boughton B.A."/>
            <person name="Woo Y.H."/>
            <person name="Gao G."/>
            <person name="Schijlen E.G.W.M."/>
            <person name="Guo X."/>
            <person name="Momin A.A."/>
            <person name="Negrao S."/>
            <person name="Al-Babili S."/>
            <person name="Gehring C."/>
            <person name="Roessner U."/>
            <person name="Jung C."/>
            <person name="Murphy K."/>
            <person name="Arold S.T."/>
            <person name="Gojobori T."/>
            <person name="van der Linden C.G."/>
            <person name="van Loo E.N."/>
            <person name="Jellen E.N."/>
            <person name="Maughan P.J."/>
            <person name="Tester M."/>
        </authorList>
    </citation>
    <scope>NUCLEOTIDE SEQUENCE [LARGE SCALE GENOMIC DNA]</scope>
    <source>
        <strain evidence="1">cv. PI 614886</strain>
    </source>
</reference>
<dbReference type="Gene3D" id="3.10.10.10">
    <property type="entry name" value="HIV Type 1 Reverse Transcriptase, subunit A, domain 1"/>
    <property type="match status" value="1"/>
</dbReference>
<dbReference type="EnsemblPlants" id="AUR62042282-RA">
    <property type="protein sequence ID" value="AUR62042282-RA:cds"/>
    <property type="gene ID" value="AUR62042282"/>
</dbReference>
<protein>
    <recommendedName>
        <fullName evidence="3">Gag-asp_proteas domain-containing protein</fullName>
    </recommendedName>
</protein>
<name>A0A803N8T1_CHEQI</name>
<dbReference type="AlphaFoldDB" id="A0A803N8T1"/>
<dbReference type="InterPro" id="IPR043502">
    <property type="entry name" value="DNA/RNA_pol_sf"/>
</dbReference>
<sequence>MVAEELVTEAEDDEVPIRVNPLGLLNVVRATTTNPYGGLLYVNVRVNGHDIKAMVDKGATHNFVSEGAAKRLDLPLSICTSRMKAVNSDVLVAKGMVCGVNVQVGSRKGKTDLIAVTLDNFELILGNEFIRKAKASVMPHLGGMLIRDKDGPCFVKGVPNPSHQNRVRHNSEHNLEFFSTLQVRNVVAKGELTFLEALVEISPDKSVEVPDEVAGVLDEFKDVMSPERPKNLPTRRAIDHKIDLEPGALPPAHAPYRMSPGELAELRTQLNDILAAGFI</sequence>
<dbReference type="PANTHER" id="PTHR15503:SF22">
    <property type="entry name" value="TRANSPOSON TY3-I GAG POLYPROTEIN"/>
    <property type="match status" value="1"/>
</dbReference>
<reference evidence="1" key="2">
    <citation type="submission" date="2021-03" db="UniProtKB">
        <authorList>
            <consortium name="EnsemblPlants"/>
        </authorList>
    </citation>
    <scope>IDENTIFICATION</scope>
</reference>